<dbReference type="RefSeq" id="WP_165140846.1">
    <property type="nucleotide sequence ID" value="NZ_CP049255.1"/>
</dbReference>
<protein>
    <submittedName>
        <fullName evidence="2">Polysaccharide pyruvyl transferase CsaB</fullName>
    </submittedName>
</protein>
<name>A0A7W4YPS8_9MICO</name>
<evidence type="ECO:0000313" key="2">
    <source>
        <dbReference type="EMBL" id="MBB2977066.1"/>
    </source>
</evidence>
<dbReference type="PANTHER" id="PTHR36836">
    <property type="entry name" value="COLANIC ACID BIOSYNTHESIS PROTEIN WCAK"/>
    <property type="match status" value="1"/>
</dbReference>
<gene>
    <name evidence="2" type="ORF">FHX49_002663</name>
</gene>
<accession>A0A7W4YPS8</accession>
<reference evidence="2 3" key="1">
    <citation type="submission" date="2020-08" db="EMBL/GenBank/DDBJ databases">
        <title>Sequencing the genomes of 1000 actinobacteria strains.</title>
        <authorList>
            <person name="Klenk H.-P."/>
        </authorList>
    </citation>
    <scope>NUCLEOTIDE SEQUENCE [LARGE SCALE GENOMIC DNA]</scope>
    <source>
        <strain evidence="2 3">DSM 27099</strain>
    </source>
</reference>
<dbReference type="Pfam" id="PF04230">
    <property type="entry name" value="PS_pyruv_trans"/>
    <property type="match status" value="1"/>
</dbReference>
<proteinExistence type="predicted"/>
<evidence type="ECO:0000259" key="1">
    <source>
        <dbReference type="Pfam" id="PF04230"/>
    </source>
</evidence>
<evidence type="ECO:0000313" key="3">
    <source>
        <dbReference type="Proteomes" id="UP000529310"/>
    </source>
</evidence>
<dbReference type="Proteomes" id="UP000529310">
    <property type="component" value="Unassembled WGS sequence"/>
</dbReference>
<organism evidence="2 3">
    <name type="scientific">Microbacterium endophyticum</name>
    <dbReference type="NCBI Taxonomy" id="1526412"/>
    <lineage>
        <taxon>Bacteria</taxon>
        <taxon>Bacillati</taxon>
        <taxon>Actinomycetota</taxon>
        <taxon>Actinomycetes</taxon>
        <taxon>Micrococcales</taxon>
        <taxon>Microbacteriaceae</taxon>
        <taxon>Microbacterium</taxon>
    </lineage>
</organism>
<comment type="caution">
    <text evidence="2">The sequence shown here is derived from an EMBL/GenBank/DDBJ whole genome shotgun (WGS) entry which is preliminary data.</text>
</comment>
<sequence>MTDATSKIVFLGTHGQYNIGDELLLETFLLQLGDQASYVINTYDPEFTERQLGGRYRAEFIDTATDRRALISHLRRADVLVFGGGSIIKELYASIGRHRYATLLMILAIVTFTRLVARAPIGMFNIGVGPLPSRGGRMLAKSILRQVSLVTVRDSASFALCQRLGLDARVSESADAVFSMSADQLLGQGGAAAPARGDVLRIGLNLNHDIENPDNWEHFQESLATALTALADNRRIEIHGIPMQSRGKRNDDATMLEEFSQRIPNVSFIEHRPETTQDAARLIRSCDLIVSERLHAIVMASILGVPAFVLSYDVKVRGLAKALGLEEAMIDINGPINAPALASSLDQLLDDRVNAAKRLTARARVLAEQASDDFDRVRQWLREKAR</sequence>
<keyword evidence="2" id="KW-0808">Transferase</keyword>
<dbReference type="AlphaFoldDB" id="A0A7W4YPS8"/>
<dbReference type="PANTHER" id="PTHR36836:SF1">
    <property type="entry name" value="COLANIC ACID BIOSYNTHESIS PROTEIN WCAK"/>
    <property type="match status" value="1"/>
</dbReference>
<dbReference type="InterPro" id="IPR007345">
    <property type="entry name" value="Polysacch_pyruvyl_Trfase"/>
</dbReference>
<keyword evidence="3" id="KW-1185">Reference proteome</keyword>
<dbReference type="EMBL" id="JACHWQ010000011">
    <property type="protein sequence ID" value="MBB2977066.1"/>
    <property type="molecule type" value="Genomic_DNA"/>
</dbReference>
<dbReference type="GO" id="GO:0016740">
    <property type="term" value="F:transferase activity"/>
    <property type="evidence" value="ECO:0007669"/>
    <property type="project" value="UniProtKB-KW"/>
</dbReference>
<feature type="domain" description="Polysaccharide pyruvyl transferase" evidence="1">
    <location>
        <begin position="18"/>
        <end position="313"/>
    </location>
</feature>